<feature type="compositionally biased region" description="Polar residues" evidence="1">
    <location>
        <begin position="513"/>
        <end position="524"/>
    </location>
</feature>
<dbReference type="EMBL" id="NEVH01007466">
    <property type="protein sequence ID" value="PNF35654.1"/>
    <property type="molecule type" value="Genomic_DNA"/>
</dbReference>
<feature type="transmembrane region" description="Helical" evidence="2">
    <location>
        <begin position="473"/>
        <end position="494"/>
    </location>
</feature>
<dbReference type="Proteomes" id="UP000235965">
    <property type="component" value="Unassembled WGS sequence"/>
</dbReference>
<keyword evidence="2" id="KW-0472">Membrane</keyword>
<name>A0A2J7R490_9NEOP</name>
<feature type="compositionally biased region" description="Polar residues" evidence="1">
    <location>
        <begin position="534"/>
        <end position="547"/>
    </location>
</feature>
<keyword evidence="2" id="KW-1133">Transmembrane helix</keyword>
<feature type="non-terminal residue" evidence="3">
    <location>
        <position position="1"/>
    </location>
</feature>
<keyword evidence="4" id="KW-1185">Reference proteome</keyword>
<dbReference type="AlphaFoldDB" id="A0A2J7R490"/>
<sequence>KVNQELLTLVKLLPTPTDAGSNHRRRRGLINVGGDILKFLFGVATTQQMQELHTTVEHIKTREGEVIHAIQKQLTYLKSIDDAISENAMGLATVTRVLKSVITNALTYQKSVEDEIQNLKTLINFQANVSRVMRELEFTVMQLQQSVIQLQEGLEISAAGRLSSVLIPPHNLSKILQEVALRLPQDVSLIAGFTVENMYVYYEVATVQAYATATTIRLIVRIPLRGADRVMTLFKSVPLPTYSDVLGRHIQIEPEAPYLAVTENRQYYSPLATADLQQCRKGSVTICEATFPFIHKNQATCVSALYFGQTDFAHKFCRKVILNEKFNPVWLQAKGFRPFWIYSLPSPTIVTKTCKGNGTTQSFNIELSHTGILMDDIHCQFYSEAFILLPVSDGYTNVSLTSNQVLPPHLPELMSPEERRQITHDELRTRRALAALETVARQSSHVNQQPYVELRDLLDTVSTDGAMTSQVTWLYMLFAFAIILPFVILTLKYWRRPITLLIRRVLPCTTDQRPYASQTANQPATRRVPAMDSGVTNRFGSVETPNENVEDTASHSAASLRAEAETVSGPAPAAQPEAAERTYFAQPGRFQLLN</sequence>
<dbReference type="InParanoid" id="A0A2J7R490"/>
<evidence type="ECO:0000256" key="1">
    <source>
        <dbReference type="SAM" id="MobiDB-lite"/>
    </source>
</evidence>
<feature type="region of interest" description="Disordered" evidence="1">
    <location>
        <begin position="513"/>
        <end position="578"/>
    </location>
</feature>
<dbReference type="STRING" id="105785.A0A2J7R490"/>
<organism evidence="3 4">
    <name type="scientific">Cryptotermes secundus</name>
    <dbReference type="NCBI Taxonomy" id="105785"/>
    <lineage>
        <taxon>Eukaryota</taxon>
        <taxon>Metazoa</taxon>
        <taxon>Ecdysozoa</taxon>
        <taxon>Arthropoda</taxon>
        <taxon>Hexapoda</taxon>
        <taxon>Insecta</taxon>
        <taxon>Pterygota</taxon>
        <taxon>Neoptera</taxon>
        <taxon>Polyneoptera</taxon>
        <taxon>Dictyoptera</taxon>
        <taxon>Blattodea</taxon>
        <taxon>Blattoidea</taxon>
        <taxon>Termitoidae</taxon>
        <taxon>Kalotermitidae</taxon>
        <taxon>Cryptotermitinae</taxon>
        <taxon>Cryptotermes</taxon>
    </lineage>
</organism>
<accession>A0A2J7R490</accession>
<dbReference type="OrthoDB" id="6624493at2759"/>
<evidence type="ECO:0000256" key="2">
    <source>
        <dbReference type="SAM" id="Phobius"/>
    </source>
</evidence>
<dbReference type="Pfam" id="PF12259">
    <property type="entry name" value="Baculo_F"/>
    <property type="match status" value="1"/>
</dbReference>
<dbReference type="InterPro" id="IPR022048">
    <property type="entry name" value="Envelope_fusion-like"/>
</dbReference>
<evidence type="ECO:0000313" key="3">
    <source>
        <dbReference type="EMBL" id="PNF35654.1"/>
    </source>
</evidence>
<protein>
    <recommendedName>
        <fullName evidence="5">Envelope fusion protein</fullName>
    </recommendedName>
</protein>
<evidence type="ECO:0000313" key="4">
    <source>
        <dbReference type="Proteomes" id="UP000235965"/>
    </source>
</evidence>
<proteinExistence type="predicted"/>
<gene>
    <name evidence="3" type="ORF">B7P43_G17678</name>
</gene>
<keyword evidence="2" id="KW-0812">Transmembrane</keyword>
<reference evidence="3 4" key="1">
    <citation type="submission" date="2017-12" db="EMBL/GenBank/DDBJ databases">
        <title>Hemimetabolous genomes reveal molecular basis of termite eusociality.</title>
        <authorList>
            <person name="Harrison M.C."/>
            <person name="Jongepier E."/>
            <person name="Robertson H.M."/>
            <person name="Arning N."/>
            <person name="Bitard-Feildel T."/>
            <person name="Chao H."/>
            <person name="Childers C.P."/>
            <person name="Dinh H."/>
            <person name="Doddapaneni H."/>
            <person name="Dugan S."/>
            <person name="Gowin J."/>
            <person name="Greiner C."/>
            <person name="Han Y."/>
            <person name="Hu H."/>
            <person name="Hughes D.S.T."/>
            <person name="Huylmans A.-K."/>
            <person name="Kemena C."/>
            <person name="Kremer L.P.M."/>
            <person name="Lee S.L."/>
            <person name="Lopez-Ezquerra A."/>
            <person name="Mallet L."/>
            <person name="Monroy-Kuhn J.M."/>
            <person name="Moser A."/>
            <person name="Murali S.C."/>
            <person name="Muzny D.M."/>
            <person name="Otani S."/>
            <person name="Piulachs M.-D."/>
            <person name="Poelchau M."/>
            <person name="Qu J."/>
            <person name="Schaub F."/>
            <person name="Wada-Katsumata A."/>
            <person name="Worley K.C."/>
            <person name="Xie Q."/>
            <person name="Ylla G."/>
            <person name="Poulsen M."/>
            <person name="Gibbs R.A."/>
            <person name="Schal C."/>
            <person name="Richards S."/>
            <person name="Belles X."/>
            <person name="Korb J."/>
            <person name="Bornberg-Bauer E."/>
        </authorList>
    </citation>
    <scope>NUCLEOTIDE SEQUENCE [LARGE SCALE GENOMIC DNA]</scope>
    <source>
        <tissue evidence="3">Whole body</tissue>
    </source>
</reference>
<evidence type="ECO:0008006" key="5">
    <source>
        <dbReference type="Google" id="ProtNLM"/>
    </source>
</evidence>
<comment type="caution">
    <text evidence="3">The sequence shown here is derived from an EMBL/GenBank/DDBJ whole genome shotgun (WGS) entry which is preliminary data.</text>
</comment>